<evidence type="ECO:0000313" key="2">
    <source>
        <dbReference type="Proteomes" id="UP001642540"/>
    </source>
</evidence>
<dbReference type="Proteomes" id="UP001642540">
    <property type="component" value="Unassembled WGS sequence"/>
</dbReference>
<reference evidence="1 2" key="1">
    <citation type="submission" date="2024-08" db="EMBL/GenBank/DDBJ databases">
        <authorList>
            <person name="Cucini C."/>
            <person name="Frati F."/>
        </authorList>
    </citation>
    <scope>NUCLEOTIDE SEQUENCE [LARGE SCALE GENOMIC DNA]</scope>
</reference>
<keyword evidence="2" id="KW-1185">Reference proteome</keyword>
<sequence>MKGNEITTQKFSKIDDDEDLHETDKFEYLVQAIKPNTEAHRIVSSYPVTQENYALAVEALRDSFGQPDLLLQVFIRELLHLVITNVNSKAKHWYEDKKVSSAEETQETTAAEVRTRRGRVIQKPTRYGQWIHLII</sequence>
<accession>A0ABP1RH42</accession>
<protein>
    <submittedName>
        <fullName evidence="1">Uncharacterized protein</fullName>
    </submittedName>
</protein>
<dbReference type="EMBL" id="CAXLJM020000074">
    <property type="protein sequence ID" value="CAL8128149.1"/>
    <property type="molecule type" value="Genomic_DNA"/>
</dbReference>
<dbReference type="InterPro" id="IPR005312">
    <property type="entry name" value="DUF1759"/>
</dbReference>
<evidence type="ECO:0000313" key="1">
    <source>
        <dbReference type="EMBL" id="CAL8128149.1"/>
    </source>
</evidence>
<dbReference type="Pfam" id="PF03564">
    <property type="entry name" value="DUF1759"/>
    <property type="match status" value="1"/>
</dbReference>
<gene>
    <name evidence="1" type="ORF">ODALV1_LOCUS22109</name>
</gene>
<name>A0ABP1RH42_9HEXA</name>
<proteinExistence type="predicted"/>
<comment type="caution">
    <text evidence="1">The sequence shown here is derived from an EMBL/GenBank/DDBJ whole genome shotgun (WGS) entry which is preliminary data.</text>
</comment>
<organism evidence="1 2">
    <name type="scientific">Orchesella dallaii</name>
    <dbReference type="NCBI Taxonomy" id="48710"/>
    <lineage>
        <taxon>Eukaryota</taxon>
        <taxon>Metazoa</taxon>
        <taxon>Ecdysozoa</taxon>
        <taxon>Arthropoda</taxon>
        <taxon>Hexapoda</taxon>
        <taxon>Collembola</taxon>
        <taxon>Entomobryomorpha</taxon>
        <taxon>Entomobryoidea</taxon>
        <taxon>Orchesellidae</taxon>
        <taxon>Orchesellinae</taxon>
        <taxon>Orchesella</taxon>
    </lineage>
</organism>